<evidence type="ECO:0000256" key="1">
    <source>
        <dbReference type="SAM" id="MobiDB-lite"/>
    </source>
</evidence>
<protein>
    <submittedName>
        <fullName evidence="3">Uncharacterized protein</fullName>
    </submittedName>
</protein>
<feature type="transmembrane region" description="Helical" evidence="2">
    <location>
        <begin position="213"/>
        <end position="236"/>
    </location>
</feature>
<evidence type="ECO:0000256" key="2">
    <source>
        <dbReference type="SAM" id="Phobius"/>
    </source>
</evidence>
<keyword evidence="2" id="KW-1133">Transmembrane helix</keyword>
<feature type="transmembrane region" description="Helical" evidence="2">
    <location>
        <begin position="297"/>
        <end position="315"/>
    </location>
</feature>
<keyword evidence="4" id="KW-1185">Reference proteome</keyword>
<feature type="region of interest" description="Disordered" evidence="1">
    <location>
        <begin position="239"/>
        <end position="268"/>
    </location>
</feature>
<organism evidence="3 4">
    <name type="scientific">Salix dunnii</name>
    <dbReference type="NCBI Taxonomy" id="1413687"/>
    <lineage>
        <taxon>Eukaryota</taxon>
        <taxon>Viridiplantae</taxon>
        <taxon>Streptophyta</taxon>
        <taxon>Embryophyta</taxon>
        <taxon>Tracheophyta</taxon>
        <taxon>Spermatophyta</taxon>
        <taxon>Magnoliopsida</taxon>
        <taxon>eudicotyledons</taxon>
        <taxon>Gunneridae</taxon>
        <taxon>Pentapetalae</taxon>
        <taxon>rosids</taxon>
        <taxon>fabids</taxon>
        <taxon>Malpighiales</taxon>
        <taxon>Salicaceae</taxon>
        <taxon>Saliceae</taxon>
        <taxon>Salix</taxon>
    </lineage>
</organism>
<evidence type="ECO:0000313" key="4">
    <source>
        <dbReference type="Proteomes" id="UP000657918"/>
    </source>
</evidence>
<reference evidence="3 4" key="1">
    <citation type="submission" date="2020-10" db="EMBL/GenBank/DDBJ databases">
        <title>Plant Genome Project.</title>
        <authorList>
            <person name="Zhang R.-G."/>
        </authorList>
    </citation>
    <scope>NUCLEOTIDE SEQUENCE [LARGE SCALE GENOMIC DNA]</scope>
    <source>
        <strain evidence="3">FAFU-HL-1</strain>
        <tissue evidence="3">Leaf</tissue>
    </source>
</reference>
<feature type="compositionally biased region" description="Polar residues" evidence="1">
    <location>
        <begin position="255"/>
        <end position="266"/>
    </location>
</feature>
<dbReference type="Proteomes" id="UP000657918">
    <property type="component" value="Unassembled WGS sequence"/>
</dbReference>
<keyword evidence="2" id="KW-0472">Membrane</keyword>
<dbReference type="EMBL" id="JADGMS010000006">
    <property type="protein sequence ID" value="KAF9681289.1"/>
    <property type="molecule type" value="Genomic_DNA"/>
</dbReference>
<keyword evidence="2" id="KW-0812">Transmembrane</keyword>
<feature type="transmembrane region" description="Helical" evidence="2">
    <location>
        <begin position="354"/>
        <end position="377"/>
    </location>
</feature>
<name>A0A835MY55_9ROSI</name>
<feature type="transmembrane region" description="Helical" evidence="2">
    <location>
        <begin position="155"/>
        <end position="174"/>
    </location>
</feature>
<comment type="caution">
    <text evidence="3">The sequence shown here is derived from an EMBL/GenBank/DDBJ whole genome shotgun (WGS) entry which is preliminary data.</text>
</comment>
<proteinExistence type="predicted"/>
<evidence type="ECO:0000313" key="3">
    <source>
        <dbReference type="EMBL" id="KAF9681289.1"/>
    </source>
</evidence>
<accession>A0A835MY55</accession>
<dbReference type="OrthoDB" id="858586at2759"/>
<feature type="region of interest" description="Disordered" evidence="1">
    <location>
        <begin position="378"/>
        <end position="425"/>
    </location>
</feature>
<dbReference type="AlphaFoldDB" id="A0A835MY55"/>
<gene>
    <name evidence="3" type="ORF">SADUNF_Sadunf06G0210300</name>
</gene>
<sequence>MHEHIEDAFMEVEREHEVTKERQRDATLVVAARACDLMEQEIGSNGTYFSKYNRPIEPSGPNPCSYPRGPGHCQPPKCKKSLSLRAKAIFHLLLILVGEANLVDAARPHSPMNKMPKFGASTARFPESNRPIQPSVYQTMISMCKKSLFLGSKATILLVLLILASSATLVMIATRPSSLMTEKPKFGASSMYFPQSNRPLIKTMVSSGGKRSLFLRARAIFLMFLILVARAPLVAATRPSNTMNKRPDFRAPSTYYPQSNRTVQPSGPNPCSYIPGPGECKPPNDMCKRSLFPTAKAIFLVFLILVARAPLVAATRPSNTMNKGPEFRAASTYYPQSNRPLIKTMVSSGGKRSLFLRAKAIFLVFLILVARAPLVAATRPSHTMSKRPDFRAPSTYYPQSNRPVQPSAPNPCSYIPGPGVSKPPK</sequence>